<reference evidence="1" key="1">
    <citation type="submission" date="2019-02" db="EMBL/GenBank/DDBJ databases">
        <authorList>
            <person name="Gruber-Vodicka R. H."/>
            <person name="Seah K. B. B."/>
        </authorList>
    </citation>
    <scope>NUCLEOTIDE SEQUENCE</scope>
    <source>
        <strain evidence="1">BECK_BY1</strain>
        <strain evidence="3">BECK_BY2</strain>
        <strain evidence="2">BECK_BY3</strain>
    </source>
</reference>
<sequence length="101" mass="11355">MIYFCDASRCLHFSAMLGLTMRSFLVSGEVLATAEWLPDRGVRYVTAIRIIDPACLCNPNGLMDTKPLRVGVELDRYSAPRAYHIHEAMQSDAWMGANLYV</sequence>
<dbReference type="InterPro" id="IPR006429">
    <property type="entry name" value="Phage_lambda_portal"/>
</dbReference>
<accession>A0A450ZT99</accession>
<protein>
    <submittedName>
        <fullName evidence="1">Phage portal protein, lambda family</fullName>
    </submittedName>
</protein>
<dbReference type="Pfam" id="PF05136">
    <property type="entry name" value="Phage_portal_2"/>
    <property type="match status" value="1"/>
</dbReference>
<name>A0A450ZT99_9GAMM</name>
<dbReference type="EMBL" id="CAADFV010000216">
    <property type="protein sequence ID" value="VFK69837.1"/>
    <property type="molecule type" value="Genomic_DNA"/>
</dbReference>
<dbReference type="GO" id="GO:0019068">
    <property type="term" value="P:virion assembly"/>
    <property type="evidence" value="ECO:0007669"/>
    <property type="project" value="InterPro"/>
</dbReference>
<proteinExistence type="predicted"/>
<dbReference type="AlphaFoldDB" id="A0A450ZT99"/>
<dbReference type="GO" id="GO:0005198">
    <property type="term" value="F:structural molecule activity"/>
    <property type="evidence" value="ECO:0007669"/>
    <property type="project" value="InterPro"/>
</dbReference>
<dbReference type="EMBL" id="CAADFY010000217">
    <property type="protein sequence ID" value="VFK60515.1"/>
    <property type="molecule type" value="Genomic_DNA"/>
</dbReference>
<evidence type="ECO:0000313" key="3">
    <source>
        <dbReference type="EMBL" id="VFK69837.1"/>
    </source>
</evidence>
<dbReference type="EMBL" id="CAADFX010000057">
    <property type="protein sequence ID" value="VFK57014.1"/>
    <property type="molecule type" value="Genomic_DNA"/>
</dbReference>
<evidence type="ECO:0000313" key="2">
    <source>
        <dbReference type="EMBL" id="VFK60515.1"/>
    </source>
</evidence>
<evidence type="ECO:0000313" key="1">
    <source>
        <dbReference type="EMBL" id="VFK57014.1"/>
    </source>
</evidence>
<gene>
    <name evidence="1" type="ORF">BECKTUN1418D_GA0071000_105716</name>
    <name evidence="3" type="ORF">BECKTUN1418E_GA0071001_12165</name>
    <name evidence="2" type="ORF">BECKTUN1418F_GA0071002_12175</name>
</gene>
<organism evidence="1">
    <name type="scientific">Candidatus Kentrum sp. TUN</name>
    <dbReference type="NCBI Taxonomy" id="2126343"/>
    <lineage>
        <taxon>Bacteria</taxon>
        <taxon>Pseudomonadati</taxon>
        <taxon>Pseudomonadota</taxon>
        <taxon>Gammaproteobacteria</taxon>
        <taxon>Candidatus Kentrum</taxon>
    </lineage>
</organism>